<evidence type="ECO:0008006" key="4">
    <source>
        <dbReference type="Google" id="ProtNLM"/>
    </source>
</evidence>
<keyword evidence="3" id="KW-1185">Reference proteome</keyword>
<accession>A0ABP7C5I5</accession>
<dbReference type="InterPro" id="IPR011044">
    <property type="entry name" value="Quino_amine_DH_bsu"/>
</dbReference>
<feature type="chain" id="PRO_5045396934" description="WD40 repeat domain-containing protein" evidence="1">
    <location>
        <begin position="25"/>
        <end position="302"/>
    </location>
</feature>
<evidence type="ECO:0000256" key="1">
    <source>
        <dbReference type="SAM" id="SignalP"/>
    </source>
</evidence>
<keyword evidence="1" id="KW-0732">Signal</keyword>
<dbReference type="RefSeq" id="WP_344881733.1">
    <property type="nucleotide sequence ID" value="NZ_BAAAZP010000089.1"/>
</dbReference>
<evidence type="ECO:0000313" key="3">
    <source>
        <dbReference type="Proteomes" id="UP001500902"/>
    </source>
</evidence>
<gene>
    <name evidence="2" type="ORF">GCM10022224_046680</name>
</gene>
<comment type="caution">
    <text evidence="2">The sequence shown here is derived from an EMBL/GenBank/DDBJ whole genome shotgun (WGS) entry which is preliminary data.</text>
</comment>
<reference evidence="3" key="1">
    <citation type="journal article" date="2019" name="Int. J. Syst. Evol. Microbiol.">
        <title>The Global Catalogue of Microorganisms (GCM) 10K type strain sequencing project: providing services to taxonomists for standard genome sequencing and annotation.</title>
        <authorList>
            <consortium name="The Broad Institute Genomics Platform"/>
            <consortium name="The Broad Institute Genome Sequencing Center for Infectious Disease"/>
            <person name="Wu L."/>
            <person name="Ma J."/>
        </authorList>
    </citation>
    <scope>NUCLEOTIDE SEQUENCE [LARGE SCALE GENOMIC DNA]</scope>
    <source>
        <strain evidence="3">JCM 16904</strain>
    </source>
</reference>
<protein>
    <recommendedName>
        <fullName evidence="4">WD40 repeat domain-containing protein</fullName>
    </recommendedName>
</protein>
<name>A0ABP7C5I5_9ACTN</name>
<dbReference type="SUPFAM" id="SSF50969">
    <property type="entry name" value="YVTN repeat-like/Quinoprotein amine dehydrogenase"/>
    <property type="match status" value="1"/>
</dbReference>
<dbReference type="Proteomes" id="UP001500902">
    <property type="component" value="Unassembled WGS sequence"/>
</dbReference>
<sequence>MKFRMALVALLLTAVAPVGQPAAAAAVAPVTIAYAQRTQGWELVLTDGKVVKVPEALAKAPADAVNPGSRAAFLVSGDGRHFLYFRKSDGRFVERTLNGKERVVSRSYTAFTINEEWPLVSNDGGFVVTSTSGPGLGVLADVPTGKRLDRPGVTYEWVFMGFTPDSKRVLLWDGKGPAMFDRKLRVRVGLKKPVDALANDYAAAAVVVGTTDKERKLRLFNARTGKVSRTVAVGLPSGQYIDDVDFDQAGRLIVRSKTRTGMAIYRVSKTTGKTTLLRAMTRPDVPVWVLPGDSTDEGWTER</sequence>
<dbReference type="EMBL" id="BAAAZP010000089">
    <property type="protein sequence ID" value="GAA3677165.1"/>
    <property type="molecule type" value="Genomic_DNA"/>
</dbReference>
<proteinExistence type="predicted"/>
<organism evidence="2 3">
    <name type="scientific">Nonomuraea antimicrobica</name>
    <dbReference type="NCBI Taxonomy" id="561173"/>
    <lineage>
        <taxon>Bacteria</taxon>
        <taxon>Bacillati</taxon>
        <taxon>Actinomycetota</taxon>
        <taxon>Actinomycetes</taxon>
        <taxon>Streptosporangiales</taxon>
        <taxon>Streptosporangiaceae</taxon>
        <taxon>Nonomuraea</taxon>
    </lineage>
</organism>
<feature type="signal peptide" evidence="1">
    <location>
        <begin position="1"/>
        <end position="24"/>
    </location>
</feature>
<evidence type="ECO:0000313" key="2">
    <source>
        <dbReference type="EMBL" id="GAA3677165.1"/>
    </source>
</evidence>